<keyword evidence="1" id="KW-0472">Membrane</keyword>
<dbReference type="GO" id="GO:0016787">
    <property type="term" value="F:hydrolase activity"/>
    <property type="evidence" value="ECO:0007669"/>
    <property type="project" value="UniProtKB-KW"/>
</dbReference>
<reference evidence="2" key="1">
    <citation type="journal article" date="2020" name="mSystems">
        <title>Genome- and Community-Level Interaction Insights into Carbon Utilization and Element Cycling Functions of Hydrothermarchaeota in Hydrothermal Sediment.</title>
        <authorList>
            <person name="Zhou Z."/>
            <person name="Liu Y."/>
            <person name="Xu W."/>
            <person name="Pan J."/>
            <person name="Luo Z.H."/>
            <person name="Li M."/>
        </authorList>
    </citation>
    <scope>NUCLEOTIDE SEQUENCE [LARGE SCALE GENOMIC DNA]</scope>
    <source>
        <strain evidence="2">SpSt-648</strain>
    </source>
</reference>
<feature type="transmembrane region" description="Helical" evidence="1">
    <location>
        <begin position="374"/>
        <end position="392"/>
    </location>
</feature>
<evidence type="ECO:0000313" key="2">
    <source>
        <dbReference type="EMBL" id="HGQ74390.1"/>
    </source>
</evidence>
<dbReference type="AlphaFoldDB" id="A0A7C4NQF7"/>
<dbReference type="InterPro" id="IPR007404">
    <property type="entry name" value="YdjM-like"/>
</dbReference>
<gene>
    <name evidence="2" type="ORF">ENU20_04880</name>
</gene>
<feature type="transmembrane region" description="Helical" evidence="1">
    <location>
        <begin position="412"/>
        <end position="431"/>
    </location>
</feature>
<comment type="caution">
    <text evidence="2">The sequence shown here is derived from an EMBL/GenBank/DDBJ whole genome shotgun (WGS) entry which is preliminary data.</text>
</comment>
<proteinExistence type="predicted"/>
<keyword evidence="2" id="KW-0378">Hydrolase</keyword>
<evidence type="ECO:0000256" key="1">
    <source>
        <dbReference type="SAM" id="Phobius"/>
    </source>
</evidence>
<protein>
    <submittedName>
        <fullName evidence="2">Metal-dependent hydrolase</fullName>
    </submittedName>
</protein>
<organism evidence="2">
    <name type="scientific">Staphylothermus marinus</name>
    <dbReference type="NCBI Taxonomy" id="2280"/>
    <lineage>
        <taxon>Archaea</taxon>
        <taxon>Thermoproteota</taxon>
        <taxon>Thermoprotei</taxon>
        <taxon>Desulfurococcales</taxon>
        <taxon>Desulfurococcaceae</taxon>
        <taxon>Staphylothermus</taxon>
    </lineage>
</organism>
<dbReference type="Pfam" id="PF04307">
    <property type="entry name" value="YdjM"/>
    <property type="match status" value="1"/>
</dbReference>
<sequence length="460" mass="51977">MRGLTHFISGMAVATFFPELTNDLLQGNLTPIIAGVSAYLPDFIDFKIKRIVEKWDVEVDPAPPDERTLISPKLRDLGDIDVNSDRYRWFSYNVRIERIVEVGRGDIENYGKFDRVVLEAIDTKGNHIQVYVIGDDINLFKKMYSIDRFEEIVGKEIKILGYVDVINGRKAIVFSDAPHPKYIAETVAKAINDAWEKGEVIVKFHNIRLPGDVFRRYSVMIPPDSNIVEVYIGPIITLGDNPVVKDLPPKFRMYGKAEIKAKVKKTYPFPITVGGFSGPSVKYRRTEDGVEEIFIPWHREFPHSITAGLVVGGVVAGLFKLLGYQHALTLGLASMLGQWMHVIEDQLGYMGSNLFAPFTKKRIKGLMLGRASSGWLNLAITYTMFVLMAWNFTRFVPAIAKSIGLNDPNFVLIYGLIPAVLAFGIGIIKGLKEKKLMMELMKKYREIGVFEETIEELTEF</sequence>
<keyword evidence="1" id="KW-1133">Transmembrane helix</keyword>
<name>A0A7C4NQF7_STAMA</name>
<dbReference type="EMBL" id="DTBP01000043">
    <property type="protein sequence ID" value="HGQ74390.1"/>
    <property type="molecule type" value="Genomic_DNA"/>
</dbReference>
<accession>A0A7C4NQF7</accession>
<keyword evidence="1" id="KW-0812">Transmembrane</keyword>